<dbReference type="STRING" id="1249481.D641_0113640"/>
<dbReference type="PANTHER" id="PTHR21599">
    <property type="entry name" value="GLYCERATE KINASE"/>
    <property type="match status" value="1"/>
</dbReference>
<proteinExistence type="inferred from homology"/>
<dbReference type="GO" id="GO:0031388">
    <property type="term" value="P:organic acid phosphorylation"/>
    <property type="evidence" value="ECO:0007669"/>
    <property type="project" value="UniProtKB-UniRule"/>
</dbReference>
<dbReference type="GO" id="GO:0008887">
    <property type="term" value="F:glycerate kinase activity"/>
    <property type="evidence" value="ECO:0007669"/>
    <property type="project" value="UniProtKB-UniRule"/>
</dbReference>
<dbReference type="PANTHER" id="PTHR21599:SF0">
    <property type="entry name" value="GLYCERATE KINASE"/>
    <property type="match status" value="1"/>
</dbReference>
<dbReference type="Pfam" id="PF02595">
    <property type="entry name" value="Gly_kinase"/>
    <property type="match status" value="1"/>
</dbReference>
<sequence>MTASTVLLAPDKFKGTATAAQVAAALARGITATAPDATLVSCPIADGGDGTLDAALAAGYSQHTTTVTGPTGEPRTARWAFDAENDTAVVELAETVGLQALPAGDLAARTASTRGLGELILAAARHGARTVMVGLGGSASTDLGAGLLQGLGARLLTCDGQPIGPGLDGLASLATADLTPALAALSATQLEIASDVTSPLLGPYGAAAVFGPQKGLSPAEVSEADAILKHAAHILDASDTHRDQEGAGAAGGTGFALLLLGAQPRSGADAVLELAGFDAHLDQAQLVITGEGALDEQTLRGKGPVEVARRATARDLPVIAVAGVVELDEEPLREAGIERTWDLVSRATSSADAMDRTAQLLEEVGREIGQWITEHGASDAPCSTPGTESGPLP</sequence>
<keyword evidence="7" id="KW-1185">Reference proteome</keyword>
<dbReference type="EMBL" id="AORC01000020">
    <property type="protein sequence ID" value="EYT47977.1"/>
    <property type="molecule type" value="Genomic_DNA"/>
</dbReference>
<dbReference type="HOGENOM" id="CLU_028255_0_0_11"/>
<evidence type="ECO:0000256" key="3">
    <source>
        <dbReference type="ARBA" id="ARBA00022777"/>
    </source>
</evidence>
<gene>
    <name evidence="6" type="ORF">D641_0113640</name>
</gene>
<accession>A0A022KXU5</accession>
<keyword evidence="3 4" id="KW-0418">Kinase</keyword>
<feature type="region of interest" description="Disordered" evidence="5">
    <location>
        <begin position="373"/>
        <end position="393"/>
    </location>
</feature>
<dbReference type="RefSeq" id="WP_017824058.1">
    <property type="nucleotide sequence ID" value="NZ_AORC01000020.1"/>
</dbReference>
<dbReference type="InterPro" id="IPR018193">
    <property type="entry name" value="Glyc_kinase_flavodox-like_fold"/>
</dbReference>
<organism evidence="6 7">
    <name type="scientific">Brachybacterium muris UCD-AY4</name>
    <dbReference type="NCBI Taxonomy" id="1249481"/>
    <lineage>
        <taxon>Bacteria</taxon>
        <taxon>Bacillati</taxon>
        <taxon>Actinomycetota</taxon>
        <taxon>Actinomycetes</taxon>
        <taxon>Micrococcales</taxon>
        <taxon>Dermabacteraceae</taxon>
        <taxon>Brachybacterium</taxon>
    </lineage>
</organism>
<evidence type="ECO:0000256" key="2">
    <source>
        <dbReference type="ARBA" id="ARBA00022679"/>
    </source>
</evidence>
<dbReference type="PIRSF" id="PIRSF006078">
    <property type="entry name" value="GlxK"/>
    <property type="match status" value="1"/>
</dbReference>
<evidence type="ECO:0000256" key="1">
    <source>
        <dbReference type="ARBA" id="ARBA00006284"/>
    </source>
</evidence>
<evidence type="ECO:0000256" key="5">
    <source>
        <dbReference type="SAM" id="MobiDB-lite"/>
    </source>
</evidence>
<reference evidence="6 7" key="1">
    <citation type="journal article" date="2013" name="Genome Announc.">
        <title>Draft genome sequence of an Actinobacterium, Brachybacterium muris strain UCD-AY4.</title>
        <authorList>
            <person name="Lo J.R."/>
            <person name="Lang J.M."/>
            <person name="Darling A.E."/>
            <person name="Eisen J.A."/>
            <person name="Coil D.A."/>
        </authorList>
    </citation>
    <scope>NUCLEOTIDE SEQUENCE [LARGE SCALE GENOMIC DNA]</scope>
    <source>
        <strain evidence="6 7">UCD-AY4</strain>
    </source>
</reference>
<comment type="caution">
    <text evidence="6">The sequence shown here is derived from an EMBL/GenBank/DDBJ whole genome shotgun (WGS) entry which is preliminary data.</text>
</comment>
<protein>
    <submittedName>
        <fullName evidence="6">Glycerate kinase</fullName>
    </submittedName>
</protein>
<evidence type="ECO:0000256" key="4">
    <source>
        <dbReference type="PIRNR" id="PIRNR006078"/>
    </source>
</evidence>
<dbReference type="Gene3D" id="3.90.1510.10">
    <property type="entry name" value="Glycerate kinase, domain 2"/>
    <property type="match status" value="1"/>
</dbReference>
<evidence type="ECO:0000313" key="6">
    <source>
        <dbReference type="EMBL" id="EYT47977.1"/>
    </source>
</evidence>
<dbReference type="InterPro" id="IPR018197">
    <property type="entry name" value="Glycerate_kinase_RE-like"/>
</dbReference>
<dbReference type="InterPro" id="IPR036129">
    <property type="entry name" value="Glycerate_kinase_sf"/>
</dbReference>
<name>A0A022KXU5_9MICO</name>
<dbReference type="Proteomes" id="UP000019754">
    <property type="component" value="Unassembled WGS sequence"/>
</dbReference>
<evidence type="ECO:0000313" key="7">
    <source>
        <dbReference type="Proteomes" id="UP000019754"/>
    </source>
</evidence>
<comment type="similarity">
    <text evidence="1 4">Belongs to the glycerate kinase type-1 family.</text>
</comment>
<dbReference type="AlphaFoldDB" id="A0A022KXU5"/>
<keyword evidence="2 4" id="KW-0808">Transferase</keyword>
<dbReference type="SUPFAM" id="SSF110738">
    <property type="entry name" value="Glycerate kinase I"/>
    <property type="match status" value="1"/>
</dbReference>
<dbReference type="Gene3D" id="3.40.50.10350">
    <property type="entry name" value="Glycerate kinase, domain 1"/>
    <property type="match status" value="1"/>
</dbReference>
<dbReference type="InterPro" id="IPR004381">
    <property type="entry name" value="Glycerate_kinase"/>
</dbReference>
<dbReference type="NCBIfam" id="TIGR00045">
    <property type="entry name" value="glycerate kinase"/>
    <property type="match status" value="1"/>
</dbReference>